<dbReference type="CDD" id="cd03674">
    <property type="entry name" value="NUDIX_Hydrolase"/>
    <property type="match status" value="1"/>
</dbReference>
<protein>
    <submittedName>
        <fullName evidence="2">NUDIX hydrolase</fullName>
    </submittedName>
</protein>
<dbReference type="AlphaFoldDB" id="C5BYL4"/>
<keyword evidence="3" id="KW-1185">Reference proteome</keyword>
<dbReference type="GO" id="GO:0016787">
    <property type="term" value="F:hydrolase activity"/>
    <property type="evidence" value="ECO:0007669"/>
    <property type="project" value="UniProtKB-KW"/>
</dbReference>
<dbReference type="KEGG" id="bcv:Bcav_0711"/>
<evidence type="ECO:0000313" key="2">
    <source>
        <dbReference type="EMBL" id="ACQ78972.1"/>
    </source>
</evidence>
<proteinExistence type="predicted"/>
<accession>C5BYL4</accession>
<dbReference type="EMBL" id="CP001618">
    <property type="protein sequence ID" value="ACQ78972.1"/>
    <property type="molecule type" value="Genomic_DNA"/>
</dbReference>
<evidence type="ECO:0000313" key="3">
    <source>
        <dbReference type="Proteomes" id="UP000007962"/>
    </source>
</evidence>
<dbReference type="eggNOG" id="COG0494">
    <property type="taxonomic scope" value="Bacteria"/>
</dbReference>
<dbReference type="PROSITE" id="PS51462">
    <property type="entry name" value="NUDIX"/>
    <property type="match status" value="1"/>
</dbReference>
<dbReference type="STRING" id="471853.Bcav_0711"/>
<feature type="domain" description="Nudix hydrolase" evidence="1">
    <location>
        <begin position="60"/>
        <end position="194"/>
    </location>
</feature>
<name>C5BYL4_BEUC1</name>
<organism evidence="2 3">
    <name type="scientific">Beutenbergia cavernae (strain ATCC BAA-8 / DSM 12333 / CCUG 43141 / JCM 11478 / NBRC 16432 / NCIMB 13614 / HKI 0122)</name>
    <dbReference type="NCBI Taxonomy" id="471853"/>
    <lineage>
        <taxon>Bacteria</taxon>
        <taxon>Bacillati</taxon>
        <taxon>Actinomycetota</taxon>
        <taxon>Actinomycetes</taxon>
        <taxon>Micrococcales</taxon>
        <taxon>Beutenbergiaceae</taxon>
        <taxon>Beutenbergia</taxon>
    </lineage>
</organism>
<dbReference type="InterPro" id="IPR000086">
    <property type="entry name" value="NUDIX_hydrolase_dom"/>
</dbReference>
<dbReference type="Gene3D" id="3.90.79.10">
    <property type="entry name" value="Nucleoside Triphosphate Pyrophosphohydrolase"/>
    <property type="match status" value="1"/>
</dbReference>
<dbReference type="HOGENOM" id="CLU_101758_0_0_11"/>
<dbReference type="Pfam" id="PF00293">
    <property type="entry name" value="NUDIX"/>
    <property type="match status" value="1"/>
</dbReference>
<dbReference type="SUPFAM" id="SSF55811">
    <property type="entry name" value="Nudix"/>
    <property type="match status" value="1"/>
</dbReference>
<keyword evidence="2" id="KW-0378">Hydrolase</keyword>
<evidence type="ECO:0000259" key="1">
    <source>
        <dbReference type="PROSITE" id="PS51462"/>
    </source>
</evidence>
<dbReference type="RefSeq" id="WP_012725752.1">
    <property type="nucleotide sequence ID" value="NC_012669.1"/>
</dbReference>
<sequence length="197" mass="20826">MSSPHPAAPSAPASSELVDRVVADLVAWAPADTGQAALRSQYLEFVAGSGAAAARRDGGPEHLTASCFVFSPDRRRVLLAFHRKARCWLQLGGHLEPGDASGLDAALREGREEGGIADLTPLVARPADLHRHTLVGAFGACRVHWDVGYAALAPADAVPHVSDESEDVAWWPLDDLPSGVPADLPQRIRLILAEVAV</sequence>
<reference evidence="2 3" key="1">
    <citation type="journal article" date="2009" name="Stand. Genomic Sci.">
        <title>Complete genome sequence of Beutenbergia cavernae type strain (HKI 0122).</title>
        <authorList>
            <person name="Land M."/>
            <person name="Pukall R."/>
            <person name="Abt B."/>
            <person name="Goker M."/>
            <person name="Rohde M."/>
            <person name="Glavina Del Rio T."/>
            <person name="Tice H."/>
            <person name="Copeland A."/>
            <person name="Cheng J.F."/>
            <person name="Lucas S."/>
            <person name="Chen F."/>
            <person name="Nolan M."/>
            <person name="Bruce D."/>
            <person name="Goodwin L."/>
            <person name="Pitluck S."/>
            <person name="Ivanova N."/>
            <person name="Mavromatis K."/>
            <person name="Ovchinnikova G."/>
            <person name="Pati A."/>
            <person name="Chen A."/>
            <person name="Palaniappan K."/>
            <person name="Hauser L."/>
            <person name="Chang Y.J."/>
            <person name="Jefferies C.C."/>
            <person name="Saunders E."/>
            <person name="Brettin T."/>
            <person name="Detter J.C."/>
            <person name="Han C."/>
            <person name="Chain P."/>
            <person name="Bristow J."/>
            <person name="Eisen J.A."/>
            <person name="Markowitz V."/>
            <person name="Hugenholtz P."/>
            <person name="Kyrpides N.C."/>
            <person name="Klenk H.P."/>
            <person name="Lapidus A."/>
        </authorList>
    </citation>
    <scope>NUCLEOTIDE SEQUENCE [LARGE SCALE GENOMIC DNA]</scope>
    <source>
        <strain evidence="3">ATCC BAA-8 / DSM 12333 / NBRC 16432</strain>
    </source>
</reference>
<gene>
    <name evidence="2" type="ordered locus">Bcav_0711</name>
</gene>
<dbReference type="InterPro" id="IPR015797">
    <property type="entry name" value="NUDIX_hydrolase-like_dom_sf"/>
</dbReference>
<dbReference type="Proteomes" id="UP000007962">
    <property type="component" value="Chromosome"/>
</dbReference>